<organism evidence="1 2">
    <name type="scientific">Agrobacterium bohemicum</name>
    <dbReference type="NCBI Taxonomy" id="2052828"/>
    <lineage>
        <taxon>Bacteria</taxon>
        <taxon>Pseudomonadati</taxon>
        <taxon>Pseudomonadota</taxon>
        <taxon>Alphaproteobacteria</taxon>
        <taxon>Hyphomicrobiales</taxon>
        <taxon>Rhizobiaceae</taxon>
        <taxon>Rhizobium/Agrobacterium group</taxon>
        <taxon>Agrobacterium</taxon>
    </lineage>
</organism>
<reference evidence="1 2" key="1">
    <citation type="submission" date="2015-11" db="EMBL/GenBank/DDBJ databases">
        <title>Draft genome sequence of Agrobacterium sp. R89-1.</title>
        <authorList>
            <person name="Zahradnik J."/>
            <person name="Kyslikova E."/>
            <person name="Palyzova A."/>
            <person name="Kyslik P."/>
        </authorList>
    </citation>
    <scope>NUCLEOTIDE SEQUENCE [LARGE SCALE GENOMIC DNA]</scope>
    <source>
        <strain evidence="1 2">R89-1</strain>
    </source>
</reference>
<proteinExistence type="predicted"/>
<dbReference type="AlphaFoldDB" id="A0A135NYG2"/>
<dbReference type="EMBL" id="LNUW01000038">
    <property type="protein sequence ID" value="KXG84225.1"/>
    <property type="molecule type" value="Genomic_DNA"/>
</dbReference>
<dbReference type="OrthoDB" id="8115861at2"/>
<keyword evidence="2" id="KW-1185">Reference proteome</keyword>
<accession>A0A135NYG2</accession>
<comment type="caution">
    <text evidence="1">The sequence shown here is derived from an EMBL/GenBank/DDBJ whole genome shotgun (WGS) entry which is preliminary data.</text>
</comment>
<evidence type="ECO:0000313" key="1">
    <source>
        <dbReference type="EMBL" id="KXG84225.1"/>
    </source>
</evidence>
<protein>
    <submittedName>
        <fullName evidence="1">Uncharacterized protein</fullName>
    </submittedName>
</protein>
<gene>
    <name evidence="1" type="ORF">ATO67_14655</name>
</gene>
<dbReference type="Proteomes" id="UP000070498">
    <property type="component" value="Unassembled WGS sequence"/>
</dbReference>
<dbReference type="STRING" id="2052828.ATO67_14655"/>
<dbReference type="RefSeq" id="WP_067650591.1">
    <property type="nucleotide sequence ID" value="NZ_KQ961030.1"/>
</dbReference>
<evidence type="ECO:0000313" key="2">
    <source>
        <dbReference type="Proteomes" id="UP000070498"/>
    </source>
</evidence>
<sequence>MTEDFTQNRSDRLVDYINAFETRLMQRHPRQINAIPFVDSAQFTGCRQGHAGEYATKFANIINNLTNHLDRLRAWDKIISELDNDEKYAVSHEFLNTSGWGRAWPILCDHITLCLRLPASVPSGEPGMANKSLAGGLFRRTSTSTIFNPMALVGVRTGAVGGPPLRLPLLTSERQQSWYLVQILLGITGTVRRAVK</sequence>
<name>A0A135NYG2_9HYPH</name>